<dbReference type="Pfam" id="PF02872">
    <property type="entry name" value="5_nucleotid_C"/>
    <property type="match status" value="1"/>
</dbReference>
<dbReference type="InterPro" id="IPR006179">
    <property type="entry name" value="5_nucleotidase/apyrase"/>
</dbReference>
<dbReference type="InterPro" id="IPR036907">
    <property type="entry name" value="5'-Nucleotdase_C_sf"/>
</dbReference>
<reference evidence="3 4" key="1">
    <citation type="submission" date="2024-02" db="EMBL/GenBank/DDBJ databases">
        <title>Roseibium algae sp. nov., isolated from marine alga (Grateloupia sp.), showing potential in myo-inositol conversion.</title>
        <authorList>
            <person name="Wang Y."/>
        </authorList>
    </citation>
    <scope>NUCLEOTIDE SEQUENCE [LARGE SCALE GENOMIC DNA]</scope>
    <source>
        <strain evidence="3 4">H3510</strain>
    </source>
</reference>
<dbReference type="SUPFAM" id="SSF56300">
    <property type="entry name" value="Metallo-dependent phosphatases"/>
    <property type="match status" value="1"/>
</dbReference>
<keyword evidence="1" id="KW-0547">Nucleotide-binding</keyword>
<dbReference type="PANTHER" id="PTHR11575">
    <property type="entry name" value="5'-NUCLEOTIDASE-RELATED"/>
    <property type="match status" value="1"/>
</dbReference>
<organism evidence="3 4">
    <name type="scientific">Roseibium algae</name>
    <dbReference type="NCBI Taxonomy" id="3123038"/>
    <lineage>
        <taxon>Bacteria</taxon>
        <taxon>Pseudomonadati</taxon>
        <taxon>Pseudomonadota</taxon>
        <taxon>Alphaproteobacteria</taxon>
        <taxon>Hyphomicrobiales</taxon>
        <taxon>Stappiaceae</taxon>
        <taxon>Roseibium</taxon>
    </lineage>
</organism>
<protein>
    <submittedName>
        <fullName evidence="3">Thiosulfohydrolase SoxB</fullName>
    </submittedName>
</protein>
<feature type="domain" description="5'-Nucleotidase C-terminal" evidence="2">
    <location>
        <begin position="394"/>
        <end position="527"/>
    </location>
</feature>
<name>A0ABU8TK86_9HYPH</name>
<evidence type="ECO:0000259" key="2">
    <source>
        <dbReference type="Pfam" id="PF02872"/>
    </source>
</evidence>
<accession>A0ABU8TK86</accession>
<comment type="similarity">
    <text evidence="1">Belongs to the 5'-nucleotidase family.</text>
</comment>
<keyword evidence="4" id="KW-1185">Reference proteome</keyword>
<comment type="caution">
    <text evidence="3">The sequence shown here is derived from an EMBL/GenBank/DDBJ whole genome shotgun (WGS) entry which is preliminary data.</text>
</comment>
<dbReference type="InterPro" id="IPR030998">
    <property type="entry name" value="Thiosulf_SoxB"/>
</dbReference>
<dbReference type="InterPro" id="IPR008334">
    <property type="entry name" value="5'-Nucleotdase_C"/>
</dbReference>
<dbReference type="PRINTS" id="PR01607">
    <property type="entry name" value="APYRASEFAMLY"/>
</dbReference>
<dbReference type="PROSITE" id="PS51318">
    <property type="entry name" value="TAT"/>
    <property type="match status" value="1"/>
</dbReference>
<dbReference type="NCBIfam" id="TIGR04486">
    <property type="entry name" value="thiosulf_SoxB"/>
    <property type="match status" value="1"/>
</dbReference>
<dbReference type="InterPro" id="IPR029052">
    <property type="entry name" value="Metallo-depent_PP-like"/>
</dbReference>
<keyword evidence="1" id="KW-0378">Hydrolase</keyword>
<dbReference type="Gene3D" id="6.10.140.570">
    <property type="match status" value="1"/>
</dbReference>
<sequence length="566" mass="62008">MFSRREFLMAATATSALLGSGMGGSWSKLMAQQGLSQETLLSMKPTGTVTLVHITDIHAQLMPLYFREPSINLGIGDVKGLPPHVTGADFLKLYDIEPNSPDAYALTSEDFAALAKTYGKMGGMDRVATIVKHIRADRGADNCLLLDGGDTWQGSYTANKTLGQDMITVMNSLEPDAMTGHWEFTYGTDRVQEVIEALPFPFLGSNIYDNEWDEPAFEAWKMFERGGTKIAVIGQAFPYTPIANPRWMIPGWSFGIREEDIAAHVEEARSQGAELVVLLSHNGFDVDRKLASRVDGIDVILTGHTHDALPEPVIVNKTLVIASGSNGKFVSRLDLDVKDGRIADYSYRLIPVFSDVITPDPEMTALITEVRAPFAEELSRKIGTTESLLYRRGNFNGTFDDLICEALLEERDAQISLSPGFRWGTSLLPGQDITVEDLHNACAMTYPAAYRSSMTGQTIKDILEDVGDNLFNTDPYYQQGGDMVRVGGMGYTIDPTEDIGSRITGMTLLATGEAIDPSREYTVAGWASVNEDTEGPAIWDVVENHLSKNPTVKLPDNQSVKVISPT</sequence>
<proteinExistence type="inferred from homology"/>
<dbReference type="InterPro" id="IPR041829">
    <property type="entry name" value="SoxB_N"/>
</dbReference>
<dbReference type="Proteomes" id="UP001385499">
    <property type="component" value="Unassembled WGS sequence"/>
</dbReference>
<dbReference type="CDD" id="cd07411">
    <property type="entry name" value="MPP_SoxB_N"/>
    <property type="match status" value="1"/>
</dbReference>
<dbReference type="RefSeq" id="WP_340274321.1">
    <property type="nucleotide sequence ID" value="NZ_JBAKIA010000005.1"/>
</dbReference>
<dbReference type="PANTHER" id="PTHR11575:SF42">
    <property type="entry name" value="SULFUR OXIDATION PROTEIN SOXB"/>
    <property type="match status" value="1"/>
</dbReference>
<dbReference type="InterPro" id="IPR006311">
    <property type="entry name" value="TAT_signal"/>
</dbReference>
<evidence type="ECO:0000313" key="4">
    <source>
        <dbReference type="Proteomes" id="UP001385499"/>
    </source>
</evidence>
<dbReference type="Gene3D" id="3.60.21.10">
    <property type="match status" value="1"/>
</dbReference>
<dbReference type="EMBL" id="JBAKIA010000005">
    <property type="protein sequence ID" value="MEJ8474578.1"/>
    <property type="molecule type" value="Genomic_DNA"/>
</dbReference>
<evidence type="ECO:0000313" key="3">
    <source>
        <dbReference type="EMBL" id="MEJ8474578.1"/>
    </source>
</evidence>
<dbReference type="Gene3D" id="3.90.780.10">
    <property type="entry name" value="5'-Nucleotidase, C-terminal domain"/>
    <property type="match status" value="1"/>
</dbReference>
<gene>
    <name evidence="3" type="primary">soxB</name>
    <name evidence="3" type="ORF">V6575_10805</name>
</gene>
<dbReference type="SUPFAM" id="SSF55816">
    <property type="entry name" value="5'-nucleotidase (syn. UDP-sugar hydrolase), C-terminal domain"/>
    <property type="match status" value="1"/>
</dbReference>
<evidence type="ECO:0000256" key="1">
    <source>
        <dbReference type="RuleBase" id="RU362119"/>
    </source>
</evidence>